<reference evidence="2" key="1">
    <citation type="journal article" date="2005" name="Nature">
        <title>The map-based sequence of the rice genome.</title>
        <authorList>
            <consortium name="International rice genome sequencing project (IRGSP)"/>
            <person name="Matsumoto T."/>
            <person name="Wu J."/>
            <person name="Kanamori H."/>
            <person name="Katayose Y."/>
            <person name="Fujisawa M."/>
            <person name="Namiki N."/>
            <person name="Mizuno H."/>
            <person name="Yamamoto K."/>
            <person name="Antonio B.A."/>
            <person name="Baba T."/>
            <person name="Sakata K."/>
            <person name="Nagamura Y."/>
            <person name="Aoki H."/>
            <person name="Arikawa K."/>
            <person name="Arita K."/>
            <person name="Bito T."/>
            <person name="Chiden Y."/>
            <person name="Fujitsuka N."/>
            <person name="Fukunaka R."/>
            <person name="Hamada M."/>
            <person name="Harada C."/>
            <person name="Hayashi A."/>
            <person name="Hijishita S."/>
            <person name="Honda M."/>
            <person name="Hosokawa S."/>
            <person name="Ichikawa Y."/>
            <person name="Idonuma A."/>
            <person name="Iijima M."/>
            <person name="Ikeda M."/>
            <person name="Ikeno M."/>
            <person name="Ito K."/>
            <person name="Ito S."/>
            <person name="Ito T."/>
            <person name="Ito Y."/>
            <person name="Ito Y."/>
            <person name="Iwabuchi A."/>
            <person name="Kamiya K."/>
            <person name="Karasawa W."/>
            <person name="Kurita K."/>
            <person name="Katagiri S."/>
            <person name="Kikuta A."/>
            <person name="Kobayashi H."/>
            <person name="Kobayashi N."/>
            <person name="Machita K."/>
            <person name="Maehara T."/>
            <person name="Masukawa M."/>
            <person name="Mizubayashi T."/>
            <person name="Mukai Y."/>
            <person name="Nagasaki H."/>
            <person name="Nagata Y."/>
            <person name="Naito S."/>
            <person name="Nakashima M."/>
            <person name="Nakama Y."/>
            <person name="Nakamichi Y."/>
            <person name="Nakamura M."/>
            <person name="Meguro A."/>
            <person name="Negishi M."/>
            <person name="Ohta I."/>
            <person name="Ohta T."/>
            <person name="Okamoto M."/>
            <person name="Ono N."/>
            <person name="Saji S."/>
            <person name="Sakaguchi M."/>
            <person name="Sakai K."/>
            <person name="Shibata M."/>
            <person name="Shimokawa T."/>
            <person name="Song J."/>
            <person name="Takazaki Y."/>
            <person name="Terasawa K."/>
            <person name="Tsugane M."/>
            <person name="Tsuji K."/>
            <person name="Ueda S."/>
            <person name="Waki K."/>
            <person name="Yamagata H."/>
            <person name="Yamamoto M."/>
            <person name="Yamamoto S."/>
            <person name="Yamane H."/>
            <person name="Yoshiki S."/>
            <person name="Yoshihara R."/>
            <person name="Yukawa K."/>
            <person name="Zhong H."/>
            <person name="Yano M."/>
            <person name="Yuan Q."/>
            <person name="Ouyang S."/>
            <person name="Liu J."/>
            <person name="Jones K.M."/>
            <person name="Gansberger K."/>
            <person name="Moffat K."/>
            <person name="Hill J."/>
            <person name="Bera J."/>
            <person name="Fadrosh D."/>
            <person name="Jin S."/>
            <person name="Johri S."/>
            <person name="Kim M."/>
            <person name="Overton L."/>
            <person name="Reardon M."/>
            <person name="Tsitrin T."/>
            <person name="Vuong H."/>
            <person name="Weaver B."/>
            <person name="Ciecko A."/>
            <person name="Tallon L."/>
            <person name="Jackson J."/>
            <person name="Pai G."/>
            <person name="Aken S.V."/>
            <person name="Utterback T."/>
            <person name="Reidmuller S."/>
            <person name="Feldblyum T."/>
            <person name="Hsiao J."/>
            <person name="Zismann V."/>
            <person name="Iobst S."/>
            <person name="de Vazeille A.R."/>
            <person name="Buell C.R."/>
            <person name="Ying K."/>
            <person name="Li Y."/>
            <person name="Lu T."/>
            <person name="Huang Y."/>
            <person name="Zhao Q."/>
            <person name="Feng Q."/>
            <person name="Zhang L."/>
            <person name="Zhu J."/>
            <person name="Weng Q."/>
            <person name="Mu J."/>
            <person name="Lu Y."/>
            <person name="Fan D."/>
            <person name="Liu Y."/>
            <person name="Guan J."/>
            <person name="Zhang Y."/>
            <person name="Yu S."/>
            <person name="Liu X."/>
            <person name="Zhang Y."/>
            <person name="Hong G."/>
            <person name="Han B."/>
            <person name="Choisne N."/>
            <person name="Demange N."/>
            <person name="Orjeda G."/>
            <person name="Samain S."/>
            <person name="Cattolico L."/>
            <person name="Pelletier E."/>
            <person name="Couloux A."/>
            <person name="Segurens B."/>
            <person name="Wincker P."/>
            <person name="D'Hont A."/>
            <person name="Scarpelli C."/>
            <person name="Weissenbach J."/>
            <person name="Salanoubat M."/>
            <person name="Quetier F."/>
            <person name="Yu Y."/>
            <person name="Kim H.R."/>
            <person name="Rambo T."/>
            <person name="Currie J."/>
            <person name="Collura K."/>
            <person name="Luo M."/>
            <person name="Yang T."/>
            <person name="Ammiraju J.S.S."/>
            <person name="Engler F."/>
            <person name="Soderlund C."/>
            <person name="Wing R.A."/>
            <person name="Palmer L.E."/>
            <person name="de la Bastide M."/>
            <person name="Spiegel L."/>
            <person name="Nascimento L."/>
            <person name="Zutavern T."/>
            <person name="O'Shaughnessy A."/>
            <person name="Dike S."/>
            <person name="Dedhia N."/>
            <person name="Preston R."/>
            <person name="Balija V."/>
            <person name="McCombie W.R."/>
            <person name="Chow T."/>
            <person name="Chen H."/>
            <person name="Chung M."/>
            <person name="Chen C."/>
            <person name="Shaw J."/>
            <person name="Wu H."/>
            <person name="Hsiao K."/>
            <person name="Chao Y."/>
            <person name="Chu M."/>
            <person name="Cheng C."/>
            <person name="Hour A."/>
            <person name="Lee P."/>
            <person name="Lin S."/>
            <person name="Lin Y."/>
            <person name="Liou J."/>
            <person name="Liu S."/>
            <person name="Hsing Y."/>
            <person name="Raghuvanshi S."/>
            <person name="Mohanty A."/>
            <person name="Bharti A.K."/>
            <person name="Gaur A."/>
            <person name="Gupta V."/>
            <person name="Kumar D."/>
            <person name="Ravi V."/>
            <person name="Vij S."/>
            <person name="Kapur A."/>
            <person name="Khurana P."/>
            <person name="Khurana P."/>
            <person name="Khurana J.P."/>
            <person name="Tyagi A.K."/>
            <person name="Gaikwad K."/>
            <person name="Singh A."/>
            <person name="Dalal V."/>
            <person name="Srivastava S."/>
            <person name="Dixit A."/>
            <person name="Pal A.K."/>
            <person name="Ghazi I.A."/>
            <person name="Yadav M."/>
            <person name="Pandit A."/>
            <person name="Bhargava A."/>
            <person name="Sureshbabu K."/>
            <person name="Batra K."/>
            <person name="Sharma T.R."/>
            <person name="Mohapatra T."/>
            <person name="Singh N.K."/>
            <person name="Messing J."/>
            <person name="Nelson A.B."/>
            <person name="Fuks G."/>
            <person name="Kavchok S."/>
            <person name="Keizer G."/>
            <person name="Linton E."/>
            <person name="Llaca V."/>
            <person name="Song R."/>
            <person name="Tanyolac B."/>
            <person name="Young S."/>
            <person name="Ho-Il K."/>
            <person name="Hahn J.H."/>
            <person name="Sangsakoo G."/>
            <person name="Vanavichit A."/>
            <person name="de Mattos Luiz.A.T."/>
            <person name="Zimmer P.D."/>
            <person name="Malone G."/>
            <person name="Dellagostin O."/>
            <person name="de Oliveira A.C."/>
            <person name="Bevan M."/>
            <person name="Bancroft I."/>
            <person name="Minx P."/>
            <person name="Cordum H."/>
            <person name="Wilson R."/>
            <person name="Cheng Z."/>
            <person name="Jin W."/>
            <person name="Jiang J."/>
            <person name="Leong S.A."/>
            <person name="Iwama H."/>
            <person name="Gojobori T."/>
            <person name="Itoh T."/>
            <person name="Niimura Y."/>
            <person name="Fujii Y."/>
            <person name="Habara T."/>
            <person name="Sakai H."/>
            <person name="Sato Y."/>
            <person name="Wilson G."/>
            <person name="Kumar K."/>
            <person name="McCouch S."/>
            <person name="Juretic N."/>
            <person name="Hoen D."/>
            <person name="Wright S."/>
            <person name="Bruskiewich R."/>
            <person name="Bureau T."/>
            <person name="Miyao A."/>
            <person name="Hirochika H."/>
            <person name="Nishikawa T."/>
            <person name="Kadowaki K."/>
            <person name="Sugiura M."/>
            <person name="Burr B."/>
            <person name="Sasaki T."/>
        </authorList>
    </citation>
    <scope>NUCLEOTIDE SEQUENCE [LARGE SCALE GENOMIC DNA]</scope>
    <source>
        <strain evidence="2">cv. Nipponbare</strain>
    </source>
</reference>
<protein>
    <submittedName>
        <fullName evidence="1">Uncharacterized protein</fullName>
    </submittedName>
</protein>
<evidence type="ECO:0000313" key="2">
    <source>
        <dbReference type="Proteomes" id="UP000000763"/>
    </source>
</evidence>
<proteinExistence type="predicted"/>
<organism evidence="1 2">
    <name type="scientific">Oryza sativa subsp. japonica</name>
    <name type="common">Rice</name>
    <dbReference type="NCBI Taxonomy" id="39947"/>
    <lineage>
        <taxon>Eukaryota</taxon>
        <taxon>Viridiplantae</taxon>
        <taxon>Streptophyta</taxon>
        <taxon>Embryophyta</taxon>
        <taxon>Tracheophyta</taxon>
        <taxon>Spermatophyta</taxon>
        <taxon>Magnoliopsida</taxon>
        <taxon>Liliopsida</taxon>
        <taxon>Poales</taxon>
        <taxon>Poaceae</taxon>
        <taxon>BOP clade</taxon>
        <taxon>Oryzoideae</taxon>
        <taxon>Oryzeae</taxon>
        <taxon>Oryzinae</taxon>
        <taxon>Oryza</taxon>
        <taxon>Oryza sativa</taxon>
    </lineage>
</organism>
<accession>Q75I12</accession>
<reference evidence="2" key="2">
    <citation type="journal article" date="2008" name="Nucleic Acids Res.">
        <title>The rice annotation project database (RAP-DB): 2008 update.</title>
        <authorList>
            <consortium name="The rice annotation project (RAP)"/>
        </authorList>
    </citation>
    <scope>GENOME REANNOTATION</scope>
    <source>
        <strain evidence="2">cv. Nipponbare</strain>
    </source>
</reference>
<evidence type="ECO:0000313" key="1">
    <source>
        <dbReference type="EMBL" id="AAS07309.1"/>
    </source>
</evidence>
<gene>
    <name evidence="1" type="primary">OSJNBb0031F05.15</name>
</gene>
<dbReference type="EMBL" id="AC133861">
    <property type="protein sequence ID" value="AAS07309.1"/>
    <property type="molecule type" value="Genomic_DNA"/>
</dbReference>
<dbReference type="AlphaFoldDB" id="Q75I12"/>
<dbReference type="Proteomes" id="UP000000763">
    <property type="component" value="Chromosome 3"/>
</dbReference>
<sequence length="193" mass="19904">MDPIVGRGLLHPRAPVSAYDRQAPHPPSPECQPPDLYLSAKRIGSELAILNAIRFGAEVALSLFGRVPTQQAVCLAGGGPSKPSGWLAGWDVSASHNGAGPGHLGAHLALRLDLAGSAMTQPSKPSGWLAGWDVSASHNGAGPGNLSAKAPGAEVGLSQLGHGPAQQAFWMAGLGAQRQGIWRRPGVCQRHFA</sequence>
<name>Q75I12_ORYSJ</name>